<evidence type="ECO:0000313" key="4">
    <source>
        <dbReference type="Proteomes" id="UP000559626"/>
    </source>
</evidence>
<name>A0A7Y0FNF5_9BACT</name>
<dbReference type="AlphaFoldDB" id="A0A7Y0FNF5"/>
<dbReference type="RefSeq" id="WP_169532163.1">
    <property type="nucleotide sequence ID" value="NZ_JABBGH010000002.1"/>
</dbReference>
<keyword evidence="2" id="KW-1133">Transmembrane helix</keyword>
<protein>
    <submittedName>
        <fullName evidence="3">Uncharacterized protein</fullName>
    </submittedName>
</protein>
<feature type="region of interest" description="Disordered" evidence="1">
    <location>
        <begin position="1"/>
        <end position="33"/>
    </location>
</feature>
<reference evidence="3 4" key="1">
    <citation type="submission" date="2020-04" db="EMBL/GenBank/DDBJ databases">
        <title>Hymenobacter polaris sp. nov., isolated from Arctic soil.</title>
        <authorList>
            <person name="Dahal R.H."/>
        </authorList>
    </citation>
    <scope>NUCLEOTIDE SEQUENCE [LARGE SCALE GENOMIC DNA]</scope>
    <source>
        <strain evidence="3 4">RP-2-7</strain>
    </source>
</reference>
<evidence type="ECO:0000313" key="3">
    <source>
        <dbReference type="EMBL" id="NML66526.1"/>
    </source>
</evidence>
<feature type="transmembrane region" description="Helical" evidence="2">
    <location>
        <begin position="93"/>
        <end position="115"/>
    </location>
</feature>
<keyword evidence="4" id="KW-1185">Reference proteome</keyword>
<sequence>MPSPIPPLGPDAQPDAGAPHLRRAVGELPTHEPDASTWDAIAARLTGEQALARALPQLPTYEPAPDTWEHLAARLDQLAAPKPRWRLRPRRRWAAVSLGLAASLLLLLTVGRGWWRQAAAPFSPVVATVPPALPALPPPPAADPLEAEGEQFIDAHCSSLPQVCQSGEFQQLRAQLTALQQQERRLRTQTQQRGANPHLVQQQVQVTIRKATVTRELIHLLIS</sequence>
<keyword evidence="2" id="KW-0472">Membrane</keyword>
<dbReference type="Proteomes" id="UP000559626">
    <property type="component" value="Unassembled WGS sequence"/>
</dbReference>
<accession>A0A7Y0FNF5</accession>
<gene>
    <name evidence="3" type="ORF">HHL22_15060</name>
</gene>
<organism evidence="3 4">
    <name type="scientific">Hymenobacter polaris</name>
    <dbReference type="NCBI Taxonomy" id="2682546"/>
    <lineage>
        <taxon>Bacteria</taxon>
        <taxon>Pseudomonadati</taxon>
        <taxon>Bacteroidota</taxon>
        <taxon>Cytophagia</taxon>
        <taxon>Cytophagales</taxon>
        <taxon>Hymenobacteraceae</taxon>
        <taxon>Hymenobacter</taxon>
    </lineage>
</organism>
<proteinExistence type="predicted"/>
<dbReference type="EMBL" id="JABBGH010000002">
    <property type="protein sequence ID" value="NML66526.1"/>
    <property type="molecule type" value="Genomic_DNA"/>
</dbReference>
<keyword evidence="2" id="KW-0812">Transmembrane</keyword>
<evidence type="ECO:0000256" key="2">
    <source>
        <dbReference type="SAM" id="Phobius"/>
    </source>
</evidence>
<evidence type="ECO:0000256" key="1">
    <source>
        <dbReference type="SAM" id="MobiDB-lite"/>
    </source>
</evidence>
<comment type="caution">
    <text evidence="3">The sequence shown here is derived from an EMBL/GenBank/DDBJ whole genome shotgun (WGS) entry which is preliminary data.</text>
</comment>